<dbReference type="KEGG" id="mic:Mic7113_2798"/>
<protein>
    <submittedName>
        <fullName evidence="1">Uncharacterized protein</fullName>
    </submittedName>
</protein>
<sequence>MDMHTCKKLISEMVYEDDVRQPPDNLRRGQFKAGWEDATVRDKIYTENTLKKLTWHNLGYRLGKKFGDKHIDEINEIFDCFASYYY</sequence>
<dbReference type="HOGENOM" id="CLU_2565674_0_0_3"/>
<accession>K9WFN0</accession>
<keyword evidence="2" id="KW-1185">Reference proteome</keyword>
<evidence type="ECO:0000313" key="2">
    <source>
        <dbReference type="Proteomes" id="UP000010471"/>
    </source>
</evidence>
<gene>
    <name evidence="1" type="ORF">Mic7113_2798</name>
</gene>
<dbReference type="EMBL" id="CP003630">
    <property type="protein sequence ID" value="AFZ18581.1"/>
    <property type="molecule type" value="Genomic_DNA"/>
</dbReference>
<name>K9WFN0_9CYAN</name>
<dbReference type="Proteomes" id="UP000010471">
    <property type="component" value="Chromosome"/>
</dbReference>
<dbReference type="AlphaFoldDB" id="K9WFN0"/>
<evidence type="ECO:0000313" key="1">
    <source>
        <dbReference type="EMBL" id="AFZ18581.1"/>
    </source>
</evidence>
<proteinExistence type="predicted"/>
<dbReference type="STRING" id="1173027.Mic7113_2798"/>
<dbReference type="eggNOG" id="ENOG502ZKE4">
    <property type="taxonomic scope" value="Bacteria"/>
</dbReference>
<organism evidence="1 2">
    <name type="scientific">Allocoleopsis franciscana PCC 7113</name>
    <dbReference type="NCBI Taxonomy" id="1173027"/>
    <lineage>
        <taxon>Bacteria</taxon>
        <taxon>Bacillati</taxon>
        <taxon>Cyanobacteriota</taxon>
        <taxon>Cyanophyceae</taxon>
        <taxon>Coleofasciculales</taxon>
        <taxon>Coleofasciculaceae</taxon>
        <taxon>Allocoleopsis</taxon>
        <taxon>Allocoleopsis franciscana</taxon>
    </lineage>
</organism>
<reference evidence="1 2" key="1">
    <citation type="submission" date="2012-06" db="EMBL/GenBank/DDBJ databases">
        <title>Finished chromosome of genome of Microcoleus sp. PCC 7113.</title>
        <authorList>
            <consortium name="US DOE Joint Genome Institute"/>
            <person name="Gugger M."/>
            <person name="Coursin T."/>
            <person name="Rippka R."/>
            <person name="Tandeau De Marsac N."/>
            <person name="Huntemann M."/>
            <person name="Wei C.-L."/>
            <person name="Han J."/>
            <person name="Detter J.C."/>
            <person name="Han C."/>
            <person name="Tapia R."/>
            <person name="Chen A."/>
            <person name="Kyrpides N."/>
            <person name="Mavromatis K."/>
            <person name="Markowitz V."/>
            <person name="Szeto E."/>
            <person name="Ivanova N."/>
            <person name="Pagani I."/>
            <person name="Pati A."/>
            <person name="Goodwin L."/>
            <person name="Nordberg H.P."/>
            <person name="Cantor M.N."/>
            <person name="Hua S.X."/>
            <person name="Woyke T."/>
            <person name="Kerfeld C.A."/>
        </authorList>
    </citation>
    <scope>NUCLEOTIDE SEQUENCE [LARGE SCALE GENOMIC DNA]</scope>
    <source>
        <strain evidence="1 2">PCC 7113</strain>
    </source>
</reference>